<dbReference type="Proteomes" id="UP000006038">
    <property type="component" value="Chromosome 1"/>
</dbReference>
<keyword evidence="2" id="KW-1185">Reference proteome</keyword>
<dbReference type="HOGENOM" id="CLU_2948760_0_0_1"/>
<reference evidence="1" key="2">
    <citation type="submission" date="2013-04" db="UniProtKB">
        <authorList>
            <consortium name="EnsemblPlants"/>
        </authorList>
    </citation>
    <scope>IDENTIFICATION</scope>
</reference>
<dbReference type="Gramene" id="OB01G12510.1">
    <property type="protein sequence ID" value="OB01G12510.1"/>
    <property type="gene ID" value="OB01G12510"/>
</dbReference>
<reference evidence="1" key="1">
    <citation type="journal article" date="2013" name="Nat. Commun.">
        <title>Whole-genome sequencing of Oryza brachyantha reveals mechanisms underlying Oryza genome evolution.</title>
        <authorList>
            <person name="Chen J."/>
            <person name="Huang Q."/>
            <person name="Gao D."/>
            <person name="Wang J."/>
            <person name="Lang Y."/>
            <person name="Liu T."/>
            <person name="Li B."/>
            <person name="Bai Z."/>
            <person name="Luis Goicoechea J."/>
            <person name="Liang C."/>
            <person name="Chen C."/>
            <person name="Zhang W."/>
            <person name="Sun S."/>
            <person name="Liao Y."/>
            <person name="Zhang X."/>
            <person name="Yang L."/>
            <person name="Song C."/>
            <person name="Wang M."/>
            <person name="Shi J."/>
            <person name="Liu G."/>
            <person name="Liu J."/>
            <person name="Zhou H."/>
            <person name="Zhou W."/>
            <person name="Yu Q."/>
            <person name="An N."/>
            <person name="Chen Y."/>
            <person name="Cai Q."/>
            <person name="Wang B."/>
            <person name="Liu B."/>
            <person name="Min J."/>
            <person name="Huang Y."/>
            <person name="Wu H."/>
            <person name="Li Z."/>
            <person name="Zhang Y."/>
            <person name="Yin Y."/>
            <person name="Song W."/>
            <person name="Jiang J."/>
            <person name="Jackson S.A."/>
            <person name="Wing R.A."/>
            <person name="Wang J."/>
            <person name="Chen M."/>
        </authorList>
    </citation>
    <scope>NUCLEOTIDE SEQUENCE [LARGE SCALE GENOMIC DNA]</scope>
    <source>
        <strain evidence="1">cv. IRGC 101232</strain>
    </source>
</reference>
<accession>J3KW95</accession>
<evidence type="ECO:0000313" key="2">
    <source>
        <dbReference type="Proteomes" id="UP000006038"/>
    </source>
</evidence>
<name>J3KW95_ORYBR</name>
<dbReference type="EnsemblPlants" id="OB01G12510.1">
    <property type="protein sequence ID" value="OB01G12510.1"/>
    <property type="gene ID" value="OB01G12510"/>
</dbReference>
<sequence>MMIERTDHVCFFMTSSPVCLSTSTRYGWLQYIYSQIYWGDALATEETGGSSAVSARIRST</sequence>
<organism evidence="1">
    <name type="scientific">Oryza brachyantha</name>
    <name type="common">malo sina</name>
    <dbReference type="NCBI Taxonomy" id="4533"/>
    <lineage>
        <taxon>Eukaryota</taxon>
        <taxon>Viridiplantae</taxon>
        <taxon>Streptophyta</taxon>
        <taxon>Embryophyta</taxon>
        <taxon>Tracheophyta</taxon>
        <taxon>Spermatophyta</taxon>
        <taxon>Magnoliopsida</taxon>
        <taxon>Liliopsida</taxon>
        <taxon>Poales</taxon>
        <taxon>Poaceae</taxon>
        <taxon>BOP clade</taxon>
        <taxon>Oryzoideae</taxon>
        <taxon>Oryzeae</taxon>
        <taxon>Oryzinae</taxon>
        <taxon>Oryza</taxon>
    </lineage>
</organism>
<proteinExistence type="predicted"/>
<protein>
    <submittedName>
        <fullName evidence="1">Uncharacterized protein</fullName>
    </submittedName>
</protein>
<dbReference type="AlphaFoldDB" id="J3KW95"/>
<evidence type="ECO:0000313" key="1">
    <source>
        <dbReference type="EnsemblPlants" id="OB01G12510.1"/>
    </source>
</evidence>